<dbReference type="RefSeq" id="WP_068694512.1">
    <property type="nucleotide sequence ID" value="NZ_CP014167.1"/>
</dbReference>
<accession>A0A1B1MXI9</accession>
<protein>
    <submittedName>
        <fullName evidence="1">Uncharacterized protein</fullName>
    </submittedName>
</protein>
<dbReference type="EMBL" id="CP014167">
    <property type="protein sequence ID" value="ANS73903.1"/>
    <property type="molecule type" value="Genomic_DNA"/>
</dbReference>
<dbReference type="STRING" id="1462996.AWM70_04380"/>
<dbReference type="OrthoDB" id="1690737at2"/>
<organism evidence="1 2">
    <name type="scientific">Paenibacillus yonginensis</name>
    <dbReference type="NCBI Taxonomy" id="1462996"/>
    <lineage>
        <taxon>Bacteria</taxon>
        <taxon>Bacillati</taxon>
        <taxon>Bacillota</taxon>
        <taxon>Bacilli</taxon>
        <taxon>Bacillales</taxon>
        <taxon>Paenibacillaceae</taxon>
        <taxon>Paenibacillus</taxon>
    </lineage>
</organism>
<reference evidence="1 2" key="1">
    <citation type="submission" date="2016-01" db="EMBL/GenBank/DDBJ databases">
        <title>Complete Genome Sequence of Paenibacillus yonginensis DCY84, a novel Plant Growth-Promoting Bacteria with Elicitation of Induced Systemic Resistance.</title>
        <authorList>
            <person name="Kim Y.J."/>
            <person name="Yang D.C."/>
            <person name="Sukweenadhi J."/>
        </authorList>
    </citation>
    <scope>NUCLEOTIDE SEQUENCE [LARGE SCALE GENOMIC DNA]</scope>
    <source>
        <strain evidence="1 2">DCY84</strain>
    </source>
</reference>
<evidence type="ECO:0000313" key="1">
    <source>
        <dbReference type="EMBL" id="ANS73903.1"/>
    </source>
</evidence>
<gene>
    <name evidence="1" type="ORF">AWM70_04380</name>
</gene>
<dbReference type="Proteomes" id="UP000092573">
    <property type="component" value="Chromosome"/>
</dbReference>
<name>A0A1B1MXI9_9BACL</name>
<dbReference type="AlphaFoldDB" id="A0A1B1MXI9"/>
<proteinExistence type="predicted"/>
<evidence type="ECO:0000313" key="2">
    <source>
        <dbReference type="Proteomes" id="UP000092573"/>
    </source>
</evidence>
<sequence>MRTLLLDVQGKAAPCCSKSHIAYRFFLPRPGGRLLLDFAYGPNNLEDPVKAKALIEESLRTYVEEELQDQAKARWESYLPLKNLITVSVDGPGGHRGAAHRHDPEQHLFLSRNEASPGLEHGELRQGMWEVTLSLHAILTDWCAYSLQIWQEEEVAR</sequence>
<keyword evidence="2" id="KW-1185">Reference proteome</keyword>
<dbReference type="KEGG" id="pyg:AWM70_04380"/>